<organism evidence="1 2">
    <name type="scientific">Aphis craccivora</name>
    <name type="common">Cowpea aphid</name>
    <dbReference type="NCBI Taxonomy" id="307492"/>
    <lineage>
        <taxon>Eukaryota</taxon>
        <taxon>Metazoa</taxon>
        <taxon>Ecdysozoa</taxon>
        <taxon>Arthropoda</taxon>
        <taxon>Hexapoda</taxon>
        <taxon>Insecta</taxon>
        <taxon>Pterygota</taxon>
        <taxon>Neoptera</taxon>
        <taxon>Paraneoptera</taxon>
        <taxon>Hemiptera</taxon>
        <taxon>Sternorrhyncha</taxon>
        <taxon>Aphidomorpha</taxon>
        <taxon>Aphidoidea</taxon>
        <taxon>Aphididae</taxon>
        <taxon>Aphidini</taxon>
        <taxon>Aphis</taxon>
        <taxon>Aphis</taxon>
    </lineage>
</organism>
<keyword evidence="2" id="KW-1185">Reference proteome</keyword>
<protein>
    <submittedName>
        <fullName evidence="1">Uncharacterized protein</fullName>
    </submittedName>
</protein>
<accession>A0A6G0VXT7</accession>
<name>A0A6G0VXT7_APHCR</name>
<sequence>EVKSKKFSVVFKSVRKNPKKLTEKQEFLRKTSFRFFYIVVIQKTITINT</sequence>
<gene>
    <name evidence="1" type="ORF">FWK35_00038038</name>
</gene>
<feature type="non-terminal residue" evidence="1">
    <location>
        <position position="1"/>
    </location>
</feature>
<evidence type="ECO:0000313" key="1">
    <source>
        <dbReference type="EMBL" id="KAF0713489.1"/>
    </source>
</evidence>
<dbReference type="Proteomes" id="UP000478052">
    <property type="component" value="Unassembled WGS sequence"/>
</dbReference>
<proteinExistence type="predicted"/>
<dbReference type="EMBL" id="VUJU01010661">
    <property type="protein sequence ID" value="KAF0713489.1"/>
    <property type="molecule type" value="Genomic_DNA"/>
</dbReference>
<reference evidence="1 2" key="1">
    <citation type="submission" date="2019-08" db="EMBL/GenBank/DDBJ databases">
        <title>Whole genome of Aphis craccivora.</title>
        <authorList>
            <person name="Voronova N.V."/>
            <person name="Shulinski R.S."/>
            <person name="Bandarenka Y.V."/>
            <person name="Zhorov D.G."/>
            <person name="Warner D."/>
        </authorList>
    </citation>
    <scope>NUCLEOTIDE SEQUENCE [LARGE SCALE GENOMIC DNA]</scope>
    <source>
        <strain evidence="1">180601</strain>
        <tissue evidence="1">Whole Body</tissue>
    </source>
</reference>
<comment type="caution">
    <text evidence="1">The sequence shown here is derived from an EMBL/GenBank/DDBJ whole genome shotgun (WGS) entry which is preliminary data.</text>
</comment>
<evidence type="ECO:0000313" key="2">
    <source>
        <dbReference type="Proteomes" id="UP000478052"/>
    </source>
</evidence>
<dbReference type="AlphaFoldDB" id="A0A6G0VXT7"/>